<dbReference type="PANTHER" id="PTHR30075">
    <property type="entry name" value="GLYCYL-TRNA SYNTHETASE"/>
    <property type="match status" value="1"/>
</dbReference>
<dbReference type="PANTHER" id="PTHR30075:SF2">
    <property type="entry name" value="GLYCINE--TRNA LIGASE, CHLOROPLASTIC_MITOCHONDRIAL 2"/>
    <property type="match status" value="1"/>
</dbReference>
<dbReference type="GO" id="GO:0005829">
    <property type="term" value="C:cytosol"/>
    <property type="evidence" value="ECO:0007669"/>
    <property type="project" value="TreeGrafter"/>
</dbReference>
<evidence type="ECO:0000256" key="9">
    <source>
        <dbReference type="ARBA" id="ARBA00023146"/>
    </source>
</evidence>
<comment type="subunit">
    <text evidence="3 11">Tetramer of two alpha and two beta subunits.</text>
</comment>
<dbReference type="AlphaFoldDB" id="A0A2U8DFN8"/>
<dbReference type="Pfam" id="PF05746">
    <property type="entry name" value="DALR_1"/>
    <property type="match status" value="1"/>
</dbReference>
<evidence type="ECO:0000256" key="11">
    <source>
        <dbReference type="HAMAP-Rule" id="MF_00255"/>
    </source>
</evidence>
<dbReference type="GO" id="GO:0006420">
    <property type="term" value="P:arginyl-tRNA aminoacylation"/>
    <property type="evidence" value="ECO:0007669"/>
    <property type="project" value="InterPro"/>
</dbReference>
<evidence type="ECO:0000256" key="8">
    <source>
        <dbReference type="ARBA" id="ARBA00022917"/>
    </source>
</evidence>
<dbReference type="Proteomes" id="UP000244884">
    <property type="component" value="Chromosome"/>
</dbReference>
<dbReference type="GO" id="GO:0004820">
    <property type="term" value="F:glycine-tRNA ligase activity"/>
    <property type="evidence" value="ECO:0007669"/>
    <property type="project" value="UniProtKB-UniRule"/>
</dbReference>
<evidence type="ECO:0000313" key="13">
    <source>
        <dbReference type="EMBL" id="AWH90630.1"/>
    </source>
</evidence>
<keyword evidence="6 11" id="KW-0547">Nucleotide-binding</keyword>
<evidence type="ECO:0000313" key="14">
    <source>
        <dbReference type="Proteomes" id="UP000244884"/>
    </source>
</evidence>
<organism evidence="13 14">
    <name type="scientific">Buchnera aphidicola</name>
    <name type="common">Melanaphis sacchari</name>
    <dbReference type="NCBI Taxonomy" id="2173854"/>
    <lineage>
        <taxon>Bacteria</taxon>
        <taxon>Pseudomonadati</taxon>
        <taxon>Pseudomonadota</taxon>
        <taxon>Gammaproteobacteria</taxon>
        <taxon>Enterobacterales</taxon>
        <taxon>Erwiniaceae</taxon>
        <taxon>Buchnera</taxon>
    </lineage>
</organism>
<keyword evidence="9 11" id="KW-0030">Aminoacyl-tRNA synthetase</keyword>
<dbReference type="EC" id="6.1.1.14" evidence="11"/>
<dbReference type="GO" id="GO:0004814">
    <property type="term" value="F:arginine-tRNA ligase activity"/>
    <property type="evidence" value="ECO:0007669"/>
    <property type="project" value="InterPro"/>
</dbReference>
<accession>A0A2U8DFN8</accession>
<comment type="catalytic activity">
    <reaction evidence="10 11">
        <text>tRNA(Gly) + glycine + ATP = glycyl-tRNA(Gly) + AMP + diphosphate</text>
        <dbReference type="Rhea" id="RHEA:16013"/>
        <dbReference type="Rhea" id="RHEA-COMP:9664"/>
        <dbReference type="Rhea" id="RHEA-COMP:9683"/>
        <dbReference type="ChEBI" id="CHEBI:30616"/>
        <dbReference type="ChEBI" id="CHEBI:33019"/>
        <dbReference type="ChEBI" id="CHEBI:57305"/>
        <dbReference type="ChEBI" id="CHEBI:78442"/>
        <dbReference type="ChEBI" id="CHEBI:78522"/>
        <dbReference type="ChEBI" id="CHEBI:456215"/>
        <dbReference type="EC" id="6.1.1.14"/>
    </reaction>
</comment>
<gene>
    <name evidence="11" type="primary">glyS</name>
    <name evidence="13" type="ORF">DD681_02370</name>
</gene>
<keyword evidence="5 11" id="KW-0436">Ligase</keyword>
<dbReference type="InterPro" id="IPR008909">
    <property type="entry name" value="DALR_anticod-bd"/>
</dbReference>
<evidence type="ECO:0000256" key="6">
    <source>
        <dbReference type="ARBA" id="ARBA00022741"/>
    </source>
</evidence>
<evidence type="ECO:0000256" key="2">
    <source>
        <dbReference type="ARBA" id="ARBA00008226"/>
    </source>
</evidence>
<dbReference type="InterPro" id="IPR006194">
    <property type="entry name" value="Gly-tRNA-synth_heterodimer"/>
</dbReference>
<sequence>MLKKTFLVEIGTEELPAQILYNLICAFLKNFKKELNTYNILYKKINYFATPRRLALKVIDIDTSEKIKKILKRGPSVKNSFNQVGKPTSILNHWIKQYNIDIDKTHRIKTSKGEWIGYLIEEKQEKIESLIPKIIEKSLKKITHNHFMKWNSSQTKFCRPIRNIVTLLDSHLIEQKIFNIIPKNILHNHISSKNKKIYIYEAKDYPEILFRENKIIADYQQRKEKIIKEAEKIAKKVKGFINKNITLIEEITSLVESPKILLGKFCQRYIKDIPQEILSYTIEKKQKCFPIYNSEKKILPYFIFIANIHPKKIKEIIYGNEKVINARLSDTVFFLKKDRKIKLENRLIFLKKVLFHKNLGTLYDKTMRLKLLTEWISSYVTINKNNLIRASLLSKCDLITDMVSEFPELQGIIGMHYALQDRENKEVCEAIKEQYLPSFSGDQLPSSLIGCILSIANKIDTLSGMFYINQIPSSEKDPFGLRRATLGIIRIIILKKIPLNIKDLIFKSLNIYDKNKNNFLQLNKIENFFIGRLLFFYESQGYNSSIIQSVLSSGLSDLLNIDKKIKAISNFQKTDRYESIILIIKRISNILKKNNNEKLKKDQFNIDLIQGKEEKKLFQEIEKFNKQTKKLFLQKKYIKILLKIIILEKPINNFFNTTKINHKCCNIRKNRLILLMTLKKIFSKITDFSFLY</sequence>
<reference evidence="13 14" key="1">
    <citation type="submission" date="2018-04" db="EMBL/GenBank/DDBJ databases">
        <title>Genome sequence of Buchnera aphidicola from Melaphis sacchari.</title>
        <authorList>
            <person name="Geib S.M."/>
            <person name="Palmer N.A."/>
            <person name="Sattler S.E."/>
            <person name="Sarath G."/>
        </authorList>
    </citation>
    <scope>NUCLEOTIDE SEQUENCE [LARGE SCALE GENOMIC DNA]</scope>
    <source>
        <strain evidence="13 14">LSU</strain>
    </source>
</reference>
<name>A0A2U8DFN8_9GAMM</name>
<dbReference type="HAMAP" id="MF_00255">
    <property type="entry name" value="Gly_tRNA_synth_beta"/>
    <property type="match status" value="1"/>
</dbReference>
<proteinExistence type="inferred from homology"/>
<protein>
    <recommendedName>
        <fullName evidence="11">Glycine--tRNA ligase beta subunit</fullName>
        <ecNumber evidence="11">6.1.1.14</ecNumber>
    </recommendedName>
    <alternativeName>
        <fullName evidence="11">Glycyl-tRNA synthetase beta subunit</fullName>
        <shortName evidence="11">GlyRS</shortName>
    </alternativeName>
</protein>
<dbReference type="PRINTS" id="PR01045">
    <property type="entry name" value="TRNASYNTHGB"/>
</dbReference>
<dbReference type="InterPro" id="IPR015944">
    <property type="entry name" value="Gly-tRNA-synth_bsu"/>
</dbReference>
<evidence type="ECO:0000256" key="4">
    <source>
        <dbReference type="ARBA" id="ARBA00022490"/>
    </source>
</evidence>
<evidence type="ECO:0000256" key="7">
    <source>
        <dbReference type="ARBA" id="ARBA00022840"/>
    </source>
</evidence>
<comment type="similarity">
    <text evidence="2 11">Belongs to the class-II aminoacyl-tRNA synthetase family.</text>
</comment>
<dbReference type="EMBL" id="CP029161">
    <property type="protein sequence ID" value="AWH90630.1"/>
    <property type="molecule type" value="Genomic_DNA"/>
</dbReference>
<keyword evidence="8 11" id="KW-0648">Protein biosynthesis</keyword>
<comment type="subcellular location">
    <subcellularLocation>
        <location evidence="1 11">Cytoplasm</location>
    </subcellularLocation>
</comment>
<dbReference type="OrthoDB" id="9775440at2"/>
<dbReference type="SUPFAM" id="SSF109604">
    <property type="entry name" value="HD-domain/PDEase-like"/>
    <property type="match status" value="1"/>
</dbReference>
<feature type="domain" description="DALR anticodon binding" evidence="12">
    <location>
        <begin position="584"/>
        <end position="684"/>
    </location>
</feature>
<evidence type="ECO:0000256" key="1">
    <source>
        <dbReference type="ARBA" id="ARBA00004496"/>
    </source>
</evidence>
<evidence type="ECO:0000256" key="10">
    <source>
        <dbReference type="ARBA" id="ARBA00047937"/>
    </source>
</evidence>
<dbReference type="GO" id="GO:0005524">
    <property type="term" value="F:ATP binding"/>
    <property type="evidence" value="ECO:0007669"/>
    <property type="project" value="UniProtKB-UniRule"/>
</dbReference>
<dbReference type="NCBIfam" id="TIGR00211">
    <property type="entry name" value="glyS"/>
    <property type="match status" value="1"/>
</dbReference>
<keyword evidence="7 11" id="KW-0067">ATP-binding</keyword>
<evidence type="ECO:0000256" key="3">
    <source>
        <dbReference type="ARBA" id="ARBA00011209"/>
    </source>
</evidence>
<evidence type="ECO:0000256" key="5">
    <source>
        <dbReference type="ARBA" id="ARBA00022598"/>
    </source>
</evidence>
<dbReference type="RefSeq" id="WP_158341406.1">
    <property type="nucleotide sequence ID" value="NZ_CP029161.1"/>
</dbReference>
<evidence type="ECO:0000259" key="12">
    <source>
        <dbReference type="Pfam" id="PF05746"/>
    </source>
</evidence>
<dbReference type="PROSITE" id="PS50861">
    <property type="entry name" value="AA_TRNA_LIGASE_II_GLYAB"/>
    <property type="match status" value="1"/>
</dbReference>
<dbReference type="Pfam" id="PF02092">
    <property type="entry name" value="tRNA_synt_2f"/>
    <property type="match status" value="1"/>
</dbReference>
<keyword evidence="4 11" id="KW-0963">Cytoplasm</keyword>
<dbReference type="GO" id="GO:0006426">
    <property type="term" value="P:glycyl-tRNA aminoacylation"/>
    <property type="evidence" value="ECO:0007669"/>
    <property type="project" value="UniProtKB-UniRule"/>
</dbReference>